<sequence length="600" mass="63188">MSNLKVAHKLLLAFAVLVLGVVAAGAVVAVGLTSIQRITDLNAHSYAYVAAITDTTAALVEEQNAVRGYVASLDASFLKKRKKYEGEYKKAYERLVAGVESPDEKVRVEKLAAAVAVFETEIAKQISDVENPATVEIARLEIAKTGRLTNIRKVLEEMSKVETQQLAARRAEQDKAFTTALVTLAVAGALAVGTAGLMGWLLSNAIATPVTAMTAAMRRLAGGDNTVDVPAVGRKDEIGGMAAAVLTFKEAAIEKIRLEGLAAEQRAEAERVRQAGEAERAANAREQATVVAQVGEGLEALAGGDLTFRLRETFPDAYRKLQADYNAAMDQLAQTMGVINGVVGGIQAGSSEISHAADNLSRRTEQQAASLEETAAALDEITATVRRTAEGASSARRTVDNARKDAESGGDIVDRAVAAMGQIESSSREIGAIIGVIDEIAFQTNLLALNAGVEAARAGEAGKGFAVVAQEVRALAQRSAEAAKEIKTLISTSTQQVDEGVNLVGETGEALRRIISGVQDMNRIVAEIAASANEQSTGLQQVNTAVNQMDQATQQNAAMVEESTAASHTLSNEARELGRLVQRFRLAEGGGAQDRGRRAA</sequence>
<dbReference type="PROSITE" id="PS50111">
    <property type="entry name" value="CHEMOTAXIS_TRANSDUC_2"/>
    <property type="match status" value="1"/>
</dbReference>
<dbReference type="SMART" id="SM00283">
    <property type="entry name" value="MA"/>
    <property type="match status" value="1"/>
</dbReference>
<comment type="similarity">
    <text evidence="2">Belongs to the methyl-accepting chemotaxis (MCP) protein family.</text>
</comment>
<feature type="domain" description="HAMP" evidence="6">
    <location>
        <begin position="285"/>
        <end position="337"/>
    </location>
</feature>
<dbReference type="Gene3D" id="6.10.340.10">
    <property type="match status" value="1"/>
</dbReference>
<dbReference type="Pfam" id="PF00015">
    <property type="entry name" value="MCPsignal"/>
    <property type="match status" value="1"/>
</dbReference>
<dbReference type="PROSITE" id="PS50885">
    <property type="entry name" value="HAMP"/>
    <property type="match status" value="2"/>
</dbReference>
<gene>
    <name evidence="7" type="ORF">B7G68_21255</name>
</gene>
<dbReference type="PANTHER" id="PTHR43531">
    <property type="entry name" value="PROTEIN ICFG"/>
    <property type="match status" value="1"/>
</dbReference>
<feature type="domain" description="T-SNARE coiled-coil homology" evidence="5">
    <location>
        <begin position="501"/>
        <end position="563"/>
    </location>
</feature>
<dbReference type="Gene3D" id="1.10.287.950">
    <property type="entry name" value="Methyl-accepting chemotaxis protein"/>
    <property type="match status" value="1"/>
</dbReference>
<dbReference type="InterPro" id="IPR003660">
    <property type="entry name" value="HAMP_dom"/>
</dbReference>
<proteinExistence type="inferred from homology"/>
<dbReference type="PANTHER" id="PTHR43531:SF11">
    <property type="entry name" value="METHYL-ACCEPTING CHEMOTAXIS PROTEIN 3"/>
    <property type="match status" value="1"/>
</dbReference>
<dbReference type="Pfam" id="PF05227">
    <property type="entry name" value="CHASE3"/>
    <property type="match status" value="1"/>
</dbReference>
<dbReference type="Pfam" id="PF00672">
    <property type="entry name" value="HAMP"/>
    <property type="match status" value="1"/>
</dbReference>
<dbReference type="InterPro" id="IPR007891">
    <property type="entry name" value="CHASE3"/>
</dbReference>
<feature type="domain" description="Methyl-accepting transducer" evidence="4">
    <location>
        <begin position="342"/>
        <end position="571"/>
    </location>
</feature>
<keyword evidence="3" id="KW-0807">Transducer</keyword>
<evidence type="ECO:0000259" key="6">
    <source>
        <dbReference type="PROSITE" id="PS50885"/>
    </source>
</evidence>
<dbReference type="InterPro" id="IPR000727">
    <property type="entry name" value="T_SNARE_dom"/>
</dbReference>
<feature type="domain" description="HAMP" evidence="6">
    <location>
        <begin position="204"/>
        <end position="257"/>
    </location>
</feature>
<dbReference type="InterPro" id="IPR051310">
    <property type="entry name" value="MCP_chemotaxis"/>
</dbReference>
<evidence type="ECO:0000256" key="1">
    <source>
        <dbReference type="ARBA" id="ARBA00022500"/>
    </source>
</evidence>
<dbReference type="RefSeq" id="WP_013081215.1">
    <property type="nucleotide sequence ID" value="NZ_CP027850.1"/>
</dbReference>
<dbReference type="PROSITE" id="PS50192">
    <property type="entry name" value="T_SNARE"/>
    <property type="match status" value="1"/>
</dbReference>
<dbReference type="EMBL" id="CP027850">
    <property type="protein sequence ID" value="AVQ04148.1"/>
    <property type="molecule type" value="Genomic_DNA"/>
</dbReference>
<keyword evidence="8" id="KW-1185">Reference proteome</keyword>
<accession>A0ABN5IYJ1</accession>
<organism evidence="7 8">
    <name type="scientific">Caulobacter segnis</name>
    <dbReference type="NCBI Taxonomy" id="88688"/>
    <lineage>
        <taxon>Bacteria</taxon>
        <taxon>Pseudomonadati</taxon>
        <taxon>Pseudomonadota</taxon>
        <taxon>Alphaproteobacteria</taxon>
        <taxon>Caulobacterales</taxon>
        <taxon>Caulobacteraceae</taxon>
        <taxon>Caulobacter</taxon>
    </lineage>
</organism>
<dbReference type="InterPro" id="IPR004089">
    <property type="entry name" value="MCPsignal_dom"/>
</dbReference>
<dbReference type="SUPFAM" id="SSF58104">
    <property type="entry name" value="Methyl-accepting chemotaxis protein (MCP) signaling domain"/>
    <property type="match status" value="1"/>
</dbReference>
<evidence type="ECO:0000256" key="3">
    <source>
        <dbReference type="PROSITE-ProRule" id="PRU00284"/>
    </source>
</evidence>
<evidence type="ECO:0000313" key="8">
    <source>
        <dbReference type="Proteomes" id="UP000240527"/>
    </source>
</evidence>
<dbReference type="SMART" id="SM00304">
    <property type="entry name" value="HAMP"/>
    <property type="match status" value="2"/>
</dbReference>
<reference evidence="7 8" key="1">
    <citation type="journal article" date="2015" name="Biotechnol. Bioeng.">
        <title>Genome sequence and phenotypic characterization of Caulobacter segnis.</title>
        <authorList>
            <person name="Patel S."/>
            <person name="Fletcher B."/>
            <person name="Scott D.C."/>
            <person name="Ely B."/>
        </authorList>
    </citation>
    <scope>NUCLEOTIDE SEQUENCE [LARGE SCALE GENOMIC DNA]</scope>
    <source>
        <strain evidence="7 8">TK0059</strain>
    </source>
</reference>
<name>A0ABN5IYJ1_9CAUL</name>
<evidence type="ECO:0000259" key="4">
    <source>
        <dbReference type="PROSITE" id="PS50111"/>
    </source>
</evidence>
<keyword evidence="1" id="KW-0145">Chemotaxis</keyword>
<evidence type="ECO:0000259" key="5">
    <source>
        <dbReference type="PROSITE" id="PS50192"/>
    </source>
</evidence>
<dbReference type="CDD" id="cd11386">
    <property type="entry name" value="MCP_signal"/>
    <property type="match status" value="1"/>
</dbReference>
<dbReference type="SUPFAM" id="SSF158472">
    <property type="entry name" value="HAMP domain-like"/>
    <property type="match status" value="1"/>
</dbReference>
<evidence type="ECO:0000313" key="7">
    <source>
        <dbReference type="EMBL" id="AVQ04148.1"/>
    </source>
</evidence>
<protein>
    <submittedName>
        <fullName evidence="7">Methyl-accepting chemotaxis protein</fullName>
    </submittedName>
</protein>
<dbReference type="CDD" id="cd06225">
    <property type="entry name" value="HAMP"/>
    <property type="match status" value="1"/>
</dbReference>
<dbReference type="Proteomes" id="UP000240527">
    <property type="component" value="Chromosome"/>
</dbReference>
<evidence type="ECO:0000256" key="2">
    <source>
        <dbReference type="ARBA" id="ARBA00029447"/>
    </source>
</evidence>